<keyword evidence="2" id="KW-1185">Reference proteome</keyword>
<sequence>MDAVDEGAAAVEGNEGGLIWHSVDGGRLLTVEDDEGTPPPFFWGSATALRIGDPETRVFGVGEEGGGGLFDLAWDDGQEEDEGYDED</sequence>
<accession>A0ACB9HG53</accession>
<dbReference type="Proteomes" id="UP001056120">
    <property type="component" value="Linkage Group LG12"/>
</dbReference>
<reference evidence="1 2" key="2">
    <citation type="journal article" date="2022" name="Mol. Ecol. Resour.">
        <title>The genomes of chicory, endive, great burdock and yacon provide insights into Asteraceae paleo-polyploidization history and plant inulin production.</title>
        <authorList>
            <person name="Fan W."/>
            <person name="Wang S."/>
            <person name="Wang H."/>
            <person name="Wang A."/>
            <person name="Jiang F."/>
            <person name="Liu H."/>
            <person name="Zhao H."/>
            <person name="Xu D."/>
            <person name="Zhang Y."/>
        </authorList>
    </citation>
    <scope>NUCLEOTIDE SEQUENCE [LARGE SCALE GENOMIC DNA]</scope>
    <source>
        <strain evidence="2">cv. Yunnan</strain>
        <tissue evidence="1">Leaves</tissue>
    </source>
</reference>
<protein>
    <submittedName>
        <fullName evidence="1">Uncharacterized protein</fullName>
    </submittedName>
</protein>
<organism evidence="1 2">
    <name type="scientific">Smallanthus sonchifolius</name>
    <dbReference type="NCBI Taxonomy" id="185202"/>
    <lineage>
        <taxon>Eukaryota</taxon>
        <taxon>Viridiplantae</taxon>
        <taxon>Streptophyta</taxon>
        <taxon>Embryophyta</taxon>
        <taxon>Tracheophyta</taxon>
        <taxon>Spermatophyta</taxon>
        <taxon>Magnoliopsida</taxon>
        <taxon>eudicotyledons</taxon>
        <taxon>Gunneridae</taxon>
        <taxon>Pentapetalae</taxon>
        <taxon>asterids</taxon>
        <taxon>campanulids</taxon>
        <taxon>Asterales</taxon>
        <taxon>Asteraceae</taxon>
        <taxon>Asteroideae</taxon>
        <taxon>Heliantheae alliance</taxon>
        <taxon>Millerieae</taxon>
        <taxon>Smallanthus</taxon>
    </lineage>
</organism>
<comment type="caution">
    <text evidence="1">The sequence shown here is derived from an EMBL/GenBank/DDBJ whole genome shotgun (WGS) entry which is preliminary data.</text>
</comment>
<proteinExistence type="predicted"/>
<evidence type="ECO:0000313" key="2">
    <source>
        <dbReference type="Proteomes" id="UP001056120"/>
    </source>
</evidence>
<evidence type="ECO:0000313" key="1">
    <source>
        <dbReference type="EMBL" id="KAI3794719.1"/>
    </source>
</evidence>
<reference evidence="2" key="1">
    <citation type="journal article" date="2022" name="Mol. Ecol. Resour.">
        <title>The genomes of chicory, endive, great burdock and yacon provide insights into Asteraceae palaeo-polyploidization history and plant inulin production.</title>
        <authorList>
            <person name="Fan W."/>
            <person name="Wang S."/>
            <person name="Wang H."/>
            <person name="Wang A."/>
            <person name="Jiang F."/>
            <person name="Liu H."/>
            <person name="Zhao H."/>
            <person name="Xu D."/>
            <person name="Zhang Y."/>
        </authorList>
    </citation>
    <scope>NUCLEOTIDE SEQUENCE [LARGE SCALE GENOMIC DNA]</scope>
    <source>
        <strain evidence="2">cv. Yunnan</strain>
    </source>
</reference>
<dbReference type="EMBL" id="CM042029">
    <property type="protein sequence ID" value="KAI3794719.1"/>
    <property type="molecule type" value="Genomic_DNA"/>
</dbReference>
<gene>
    <name evidence="1" type="ORF">L1987_37354</name>
</gene>
<name>A0ACB9HG53_9ASTR</name>